<organism evidence="2 3">
    <name type="scientific">Phytophthora nicotianae P10297</name>
    <dbReference type="NCBI Taxonomy" id="1317064"/>
    <lineage>
        <taxon>Eukaryota</taxon>
        <taxon>Sar</taxon>
        <taxon>Stramenopiles</taxon>
        <taxon>Oomycota</taxon>
        <taxon>Peronosporomycetes</taxon>
        <taxon>Peronosporales</taxon>
        <taxon>Peronosporaceae</taxon>
        <taxon>Phytophthora</taxon>
    </lineage>
</organism>
<dbReference type="AlphaFoldDB" id="W2YFZ4"/>
<feature type="transmembrane region" description="Helical" evidence="1">
    <location>
        <begin position="52"/>
        <end position="71"/>
    </location>
</feature>
<name>W2YFZ4_PHYNI</name>
<evidence type="ECO:0000313" key="3">
    <source>
        <dbReference type="Proteomes" id="UP000018948"/>
    </source>
</evidence>
<dbReference type="Proteomes" id="UP000018948">
    <property type="component" value="Unassembled WGS sequence"/>
</dbReference>
<dbReference type="EMBL" id="ANIY01003830">
    <property type="protein sequence ID" value="ETP33109.1"/>
    <property type="molecule type" value="Genomic_DNA"/>
</dbReference>
<keyword evidence="1" id="KW-0812">Transmembrane</keyword>
<sequence length="97" mass="11315">MVATLGEIKQLFESYFLAAEAWNGFLLGKMWIVEQWNRPRTKSRCIFCGIQLYIRLFHLHIFMIVNASVLVSDVLNILVFTGSRFNIHVIIIRNSIK</sequence>
<reference evidence="2 3" key="1">
    <citation type="submission" date="2013-11" db="EMBL/GenBank/DDBJ databases">
        <title>The Genome Sequence of Phytophthora parasitica P10297.</title>
        <authorList>
            <consortium name="The Broad Institute Genomics Platform"/>
            <person name="Russ C."/>
            <person name="Tyler B."/>
            <person name="Panabieres F."/>
            <person name="Shan W."/>
            <person name="Tripathy S."/>
            <person name="Grunwald N."/>
            <person name="Machado M."/>
            <person name="Johnson C.S."/>
            <person name="Walker B."/>
            <person name="Young S.K."/>
            <person name="Zeng Q."/>
            <person name="Gargeya S."/>
            <person name="Fitzgerald M."/>
            <person name="Haas B."/>
            <person name="Abouelleil A."/>
            <person name="Allen A.W."/>
            <person name="Alvarado L."/>
            <person name="Arachchi H.M."/>
            <person name="Berlin A.M."/>
            <person name="Chapman S.B."/>
            <person name="Gainer-Dewar J."/>
            <person name="Goldberg J."/>
            <person name="Griggs A."/>
            <person name="Gujja S."/>
            <person name="Hansen M."/>
            <person name="Howarth C."/>
            <person name="Imamovic A."/>
            <person name="Ireland A."/>
            <person name="Larimer J."/>
            <person name="McCowan C."/>
            <person name="Murphy C."/>
            <person name="Pearson M."/>
            <person name="Poon T.W."/>
            <person name="Priest M."/>
            <person name="Roberts A."/>
            <person name="Saif S."/>
            <person name="Shea T."/>
            <person name="Sisk P."/>
            <person name="Sykes S."/>
            <person name="Wortman J."/>
            <person name="Nusbaum C."/>
            <person name="Birren B."/>
        </authorList>
    </citation>
    <scope>NUCLEOTIDE SEQUENCE [LARGE SCALE GENOMIC DNA]</scope>
    <source>
        <strain evidence="2 3">P10297</strain>
    </source>
</reference>
<gene>
    <name evidence="2" type="ORF">F442_18301</name>
</gene>
<evidence type="ECO:0000256" key="1">
    <source>
        <dbReference type="SAM" id="Phobius"/>
    </source>
</evidence>
<protein>
    <submittedName>
        <fullName evidence="2">Uncharacterized protein</fullName>
    </submittedName>
</protein>
<proteinExistence type="predicted"/>
<accession>W2YFZ4</accession>
<comment type="caution">
    <text evidence="2">The sequence shown here is derived from an EMBL/GenBank/DDBJ whole genome shotgun (WGS) entry which is preliminary data.</text>
</comment>
<evidence type="ECO:0000313" key="2">
    <source>
        <dbReference type="EMBL" id="ETP33109.1"/>
    </source>
</evidence>
<keyword evidence="1" id="KW-1133">Transmembrane helix</keyword>
<keyword evidence="1" id="KW-0472">Membrane</keyword>